<feature type="transmembrane region" description="Helical" evidence="7">
    <location>
        <begin position="619"/>
        <end position="641"/>
    </location>
</feature>
<feature type="transmembrane region" description="Helical" evidence="7">
    <location>
        <begin position="126"/>
        <end position="145"/>
    </location>
</feature>
<evidence type="ECO:0000256" key="7">
    <source>
        <dbReference type="SAM" id="Phobius"/>
    </source>
</evidence>
<dbReference type="STRING" id="1679444.PYTT_1420"/>
<dbReference type="AlphaFoldDB" id="A0A1H6LPJ7"/>
<dbReference type="InterPro" id="IPR038377">
    <property type="entry name" value="Na/Glc_symporter_sf"/>
</dbReference>
<evidence type="ECO:0000313" key="10">
    <source>
        <dbReference type="Proteomes" id="UP000176204"/>
    </source>
</evidence>
<protein>
    <submittedName>
        <fullName evidence="9">Sodium/solute symporter</fullName>
    </submittedName>
</protein>
<feature type="transmembrane region" description="Helical" evidence="7">
    <location>
        <begin position="249"/>
        <end position="276"/>
    </location>
</feature>
<dbReference type="KEGG" id="agl:PYTT_1420"/>
<evidence type="ECO:0000256" key="2">
    <source>
        <dbReference type="ARBA" id="ARBA00006434"/>
    </source>
</evidence>
<dbReference type="Gene3D" id="1.20.1730.10">
    <property type="entry name" value="Sodium/glucose cotransporter"/>
    <property type="match status" value="1"/>
</dbReference>
<keyword evidence="10" id="KW-1185">Reference proteome</keyword>
<reference evidence="10" key="1">
    <citation type="submission" date="2016-09" db="EMBL/GenBank/DDBJ databases">
        <authorList>
            <person name="Koehorst J."/>
        </authorList>
    </citation>
    <scope>NUCLEOTIDE SEQUENCE [LARGE SCALE GENOMIC DNA]</scope>
</reference>
<evidence type="ECO:0000256" key="3">
    <source>
        <dbReference type="ARBA" id="ARBA00022692"/>
    </source>
</evidence>
<evidence type="ECO:0000256" key="1">
    <source>
        <dbReference type="ARBA" id="ARBA00004141"/>
    </source>
</evidence>
<feature type="transmembrane region" description="Helical" evidence="7">
    <location>
        <begin position="165"/>
        <end position="188"/>
    </location>
</feature>
<dbReference type="GO" id="GO:0005412">
    <property type="term" value="F:D-glucose:sodium symporter activity"/>
    <property type="evidence" value="ECO:0007669"/>
    <property type="project" value="TreeGrafter"/>
</dbReference>
<dbReference type="PANTHER" id="PTHR11819:SF195">
    <property type="entry name" value="SODIUM_GLUCOSE COTRANSPORTER 4"/>
    <property type="match status" value="1"/>
</dbReference>
<feature type="signal peptide" evidence="8">
    <location>
        <begin position="1"/>
        <end position="20"/>
    </location>
</feature>
<feature type="transmembrane region" description="Helical" evidence="7">
    <location>
        <begin position="288"/>
        <end position="306"/>
    </location>
</feature>
<dbReference type="Pfam" id="PF00474">
    <property type="entry name" value="SSF"/>
    <property type="match status" value="2"/>
</dbReference>
<dbReference type="NCBIfam" id="TIGR00813">
    <property type="entry name" value="sss"/>
    <property type="match status" value="1"/>
</dbReference>
<evidence type="ECO:0000313" key="9">
    <source>
        <dbReference type="EMBL" id="SEH88089.1"/>
    </source>
</evidence>
<feature type="transmembrane region" description="Helical" evidence="7">
    <location>
        <begin position="371"/>
        <end position="390"/>
    </location>
</feature>
<feature type="transmembrane region" description="Helical" evidence="7">
    <location>
        <begin position="575"/>
        <end position="598"/>
    </location>
</feature>
<dbReference type="InterPro" id="IPR001734">
    <property type="entry name" value="Na/solute_symporter"/>
</dbReference>
<comment type="subcellular location">
    <subcellularLocation>
        <location evidence="1">Membrane</location>
        <topology evidence="1">Multi-pass membrane protein</topology>
    </subcellularLocation>
</comment>
<feature type="transmembrane region" description="Helical" evidence="7">
    <location>
        <begin position="85"/>
        <end position="106"/>
    </location>
</feature>
<feature type="transmembrane region" description="Helical" evidence="7">
    <location>
        <begin position="681"/>
        <end position="700"/>
    </location>
</feature>
<dbReference type="Proteomes" id="UP000176204">
    <property type="component" value="Chromosome I"/>
</dbReference>
<keyword evidence="5 7" id="KW-0472">Membrane</keyword>
<feature type="transmembrane region" description="Helical" evidence="7">
    <location>
        <begin position="209"/>
        <end position="229"/>
    </location>
</feature>
<proteinExistence type="inferred from homology"/>
<evidence type="ECO:0000256" key="8">
    <source>
        <dbReference type="SAM" id="SignalP"/>
    </source>
</evidence>
<organism evidence="9 10">
    <name type="scientific">Akkermansia glycaniphila</name>
    <dbReference type="NCBI Taxonomy" id="1679444"/>
    <lineage>
        <taxon>Bacteria</taxon>
        <taxon>Pseudomonadati</taxon>
        <taxon>Verrucomicrobiota</taxon>
        <taxon>Verrucomicrobiia</taxon>
        <taxon>Verrucomicrobiales</taxon>
        <taxon>Akkermansiaceae</taxon>
        <taxon>Akkermansia</taxon>
    </lineage>
</organism>
<keyword evidence="8" id="KW-0732">Signal</keyword>
<dbReference type="EMBL" id="LT629973">
    <property type="protein sequence ID" value="SEH88089.1"/>
    <property type="molecule type" value="Genomic_DNA"/>
</dbReference>
<feature type="transmembrane region" description="Helical" evidence="7">
    <location>
        <begin position="706"/>
        <end position="730"/>
    </location>
</feature>
<evidence type="ECO:0000256" key="4">
    <source>
        <dbReference type="ARBA" id="ARBA00022989"/>
    </source>
</evidence>
<keyword evidence="4 7" id="KW-1133">Transmembrane helix</keyword>
<evidence type="ECO:0000256" key="5">
    <source>
        <dbReference type="ARBA" id="ARBA00023136"/>
    </source>
</evidence>
<accession>A0A1H6LPJ7</accession>
<evidence type="ECO:0000256" key="6">
    <source>
        <dbReference type="RuleBase" id="RU362091"/>
    </source>
</evidence>
<feature type="transmembrane region" description="Helical" evidence="7">
    <location>
        <begin position="411"/>
        <end position="433"/>
    </location>
</feature>
<feature type="chain" id="PRO_5009604537" evidence="8">
    <location>
        <begin position="21"/>
        <end position="770"/>
    </location>
</feature>
<comment type="similarity">
    <text evidence="2 6">Belongs to the sodium:solute symporter (SSF) (TC 2.A.21) family.</text>
</comment>
<name>A0A1H6LPJ7_9BACT</name>
<dbReference type="GO" id="GO:0005886">
    <property type="term" value="C:plasma membrane"/>
    <property type="evidence" value="ECO:0007669"/>
    <property type="project" value="TreeGrafter"/>
</dbReference>
<feature type="transmembrane region" description="Helical" evidence="7">
    <location>
        <begin position="751"/>
        <end position="769"/>
    </location>
</feature>
<sequence>MNKIKLALGLLSLVGMGAWAQEAAPAPVDPAPVQAVAAETAPAAPAAAPAAAQPAPAAAVVEQAATAEAKAAPVPAVEANKQPMISVWEAIVFCVVVIGVIFLGIWKSRDEKDSEDTDKGASDYFLAGRGLSWWLVGFSLIAANISTEQFVGMSGKAADWLGMAIASYEWLAAITLVVVAFFFLPKLLRGGVYTIPEFLEYRYNTGARAIMALATLVILVGVPTAGVIYSGAKVISVFFFSSDMGSFELGLAGIAFPWPILIGCIIIALCGTIYVFVGGLKACAWTDLIWGAGLIVGGGVVAYLAMQALGSADPAHLIHSASANSGATVDSLKDADAWSRLMQLNAGDVVDGVNSAGGKLHMARPENDPDIPWTALCIGLWIPNFFYWGLNQYIMQRTLASKSLAEGQLGIVFAAFLKLIIPFVVVIPGILAYNLYRDDLRAEAVVKNAVEMKKLENSEKRAVTVIHVTDSYLMENSTEGCAFVKKNAELMKASPDVVKELDTAISALQADVADESTTMAQRSQLIKPIVKINEEFVKKAKKDDKTYAVTDKLVGFDYDASFPTLLKKLLPGTGWTWFVLAALFGAVVSSLASMLNSASTILTMDIYNKLRKDASSRSLVRFGKFGVLICALIAFMIAPFLGSPSFNGIFNYIQEFQGYLSPGALCVFLFGFFVPKCPRCFGWMGIVINAVLYGSLALAYPDMAFLNRMAVCFGVIVVVGLIFTIVNAARGGEAIVLPAKNEVSLESSSKAKVFGVFVIICTLLLYWKFW</sequence>
<dbReference type="PROSITE" id="PS50283">
    <property type="entry name" value="NA_SOLUT_SYMP_3"/>
    <property type="match status" value="1"/>
</dbReference>
<keyword evidence="3 7" id="KW-0812">Transmembrane</keyword>
<feature type="transmembrane region" description="Helical" evidence="7">
    <location>
        <begin position="656"/>
        <end position="674"/>
    </location>
</feature>
<dbReference type="PANTHER" id="PTHR11819">
    <property type="entry name" value="SOLUTE CARRIER FAMILY 5"/>
    <property type="match status" value="1"/>
</dbReference>
<gene>
    <name evidence="9" type="ORF">PYTT_1420</name>
</gene>